<reference evidence="1" key="1">
    <citation type="journal article" date="2014" name="Int. J. Syst. Evol. Microbiol.">
        <title>Complete genome sequence of Corynebacterium casei LMG S-19264T (=DSM 44701T), isolated from a smear-ripened cheese.</title>
        <authorList>
            <consortium name="US DOE Joint Genome Institute (JGI-PGF)"/>
            <person name="Walter F."/>
            <person name="Albersmeier A."/>
            <person name="Kalinowski J."/>
            <person name="Ruckert C."/>
        </authorList>
    </citation>
    <scope>NUCLEOTIDE SEQUENCE</scope>
    <source>
        <strain evidence="1">CGMCC 4.5737</strain>
    </source>
</reference>
<reference evidence="1" key="2">
    <citation type="submission" date="2020-09" db="EMBL/GenBank/DDBJ databases">
        <authorList>
            <person name="Sun Q."/>
            <person name="Zhou Y."/>
        </authorList>
    </citation>
    <scope>NUCLEOTIDE SEQUENCE</scope>
    <source>
        <strain evidence="1">CGMCC 4.5737</strain>
    </source>
</reference>
<name>A0A8J3FVH1_9PSEU</name>
<dbReference type="Proteomes" id="UP000637578">
    <property type="component" value="Unassembled WGS sequence"/>
</dbReference>
<proteinExistence type="predicted"/>
<dbReference type="EMBL" id="BMMK01000004">
    <property type="protein sequence ID" value="GGM44354.1"/>
    <property type="molecule type" value="Genomic_DNA"/>
</dbReference>
<evidence type="ECO:0000313" key="1">
    <source>
        <dbReference type="EMBL" id="GGM44354.1"/>
    </source>
</evidence>
<accession>A0A8J3FVH1</accession>
<organism evidence="1 2">
    <name type="scientific">Longimycelium tulufanense</name>
    <dbReference type="NCBI Taxonomy" id="907463"/>
    <lineage>
        <taxon>Bacteria</taxon>
        <taxon>Bacillati</taxon>
        <taxon>Actinomycetota</taxon>
        <taxon>Actinomycetes</taxon>
        <taxon>Pseudonocardiales</taxon>
        <taxon>Pseudonocardiaceae</taxon>
        <taxon>Longimycelium</taxon>
    </lineage>
</organism>
<evidence type="ECO:0000313" key="2">
    <source>
        <dbReference type="Proteomes" id="UP000637578"/>
    </source>
</evidence>
<keyword evidence="2" id="KW-1185">Reference proteome</keyword>
<dbReference type="AlphaFoldDB" id="A0A8J3FVH1"/>
<sequence length="228" mass="24781">MWGGPLIVTTEAPGVPKGHIYCHLTSHTTEDLCAHHQNRSLSSIFALFARRFAAMTKQIEFTDHIHYNGGLCTVQVRGRGESADNRLDVEIFSADTEGQLTGEGHLSLPVGALVPAAQLLPQALTGIAQLHGINVGKLPRTARGRPGNSFQPWTSELDERLRTAWMSGDELLSAYELTGRLATEFDRSRNAIRSRLARLGCDPDIPGRELTVATAPTTNAINLDNHPG</sequence>
<gene>
    <name evidence="1" type="ORF">GCM10012275_14230</name>
</gene>
<comment type="caution">
    <text evidence="1">The sequence shown here is derived from an EMBL/GenBank/DDBJ whole genome shotgun (WGS) entry which is preliminary data.</text>
</comment>
<protein>
    <submittedName>
        <fullName evidence="1">Uncharacterized protein</fullName>
    </submittedName>
</protein>